<dbReference type="AlphaFoldDB" id="A0A8H6HZS0"/>
<comment type="caution">
    <text evidence="6">The sequence shown here is derived from an EMBL/GenBank/DDBJ whole genome shotgun (WGS) entry which is preliminary data.</text>
</comment>
<dbReference type="Gene3D" id="6.10.140.2220">
    <property type="match status" value="1"/>
</dbReference>
<organism evidence="6 7">
    <name type="scientific">Ephemerocybe angulata</name>
    <dbReference type="NCBI Taxonomy" id="980116"/>
    <lineage>
        <taxon>Eukaryota</taxon>
        <taxon>Fungi</taxon>
        <taxon>Dikarya</taxon>
        <taxon>Basidiomycota</taxon>
        <taxon>Agaricomycotina</taxon>
        <taxon>Agaricomycetes</taxon>
        <taxon>Agaricomycetidae</taxon>
        <taxon>Agaricales</taxon>
        <taxon>Agaricineae</taxon>
        <taxon>Psathyrellaceae</taxon>
        <taxon>Ephemerocybe</taxon>
    </lineage>
</organism>
<reference evidence="6 7" key="1">
    <citation type="submission" date="2020-07" db="EMBL/GenBank/DDBJ databases">
        <title>Comparative genomics of pyrophilous fungi reveals a link between fire events and developmental genes.</title>
        <authorList>
            <consortium name="DOE Joint Genome Institute"/>
            <person name="Steindorff A.S."/>
            <person name="Carver A."/>
            <person name="Calhoun S."/>
            <person name="Stillman K."/>
            <person name="Liu H."/>
            <person name="Lipzen A."/>
            <person name="Pangilinan J."/>
            <person name="Labutti K."/>
            <person name="Bruns T.D."/>
            <person name="Grigoriev I.V."/>
        </authorList>
    </citation>
    <scope>NUCLEOTIDE SEQUENCE [LARGE SCALE GENOMIC DNA]</scope>
    <source>
        <strain evidence="6 7">CBS 144469</strain>
    </source>
</reference>
<dbReference type="InterPro" id="IPR002893">
    <property type="entry name" value="Znf_MYND"/>
</dbReference>
<dbReference type="SUPFAM" id="SSF144232">
    <property type="entry name" value="HIT/MYND zinc finger-like"/>
    <property type="match status" value="1"/>
</dbReference>
<evidence type="ECO:0000259" key="5">
    <source>
        <dbReference type="PROSITE" id="PS50865"/>
    </source>
</evidence>
<evidence type="ECO:0000313" key="7">
    <source>
        <dbReference type="Proteomes" id="UP000521943"/>
    </source>
</evidence>
<protein>
    <recommendedName>
        <fullName evidence="5">MYND-type domain-containing protein</fullName>
    </recommendedName>
</protein>
<evidence type="ECO:0000256" key="4">
    <source>
        <dbReference type="PROSITE-ProRule" id="PRU00134"/>
    </source>
</evidence>
<feature type="domain" description="MYND-type" evidence="5">
    <location>
        <begin position="448"/>
        <end position="488"/>
    </location>
</feature>
<evidence type="ECO:0000256" key="3">
    <source>
        <dbReference type="ARBA" id="ARBA00022833"/>
    </source>
</evidence>
<keyword evidence="3" id="KW-0862">Zinc</keyword>
<sequence length="571" mass="62808">MSRAFRVASGISKQLITEASNGSLYSLSQIQRAVHSNPGSSSLDVAKVVFKHLDPAPLARFQSDPWDSEENRPYSDRAAKCLHILSDISVALHKDPVLRDFVEDGLAASLDGACQWINHYFESIRPTLGNVLGVGVDVELFAYAKLLLALLKADHPGWYVCWSSPAYAKLLARMWMTKNAKGRFAMAPTEDNGGCPIQKLVFLCMDAEPGRELFFEAVLMAHPDSAKRFTEATIARGKGCLYSFRIGVYLPCVLEFLHVLLIINLRGVLYTPLLQRALSKGRCLKELTADVVALAQNVGTGTGDNSALNLLHAMASTLLATILSFAIENDSINRNLCDLIDGGYVNLLGILTATLPENDPATSTRGVEDLITENLIYLISSFGRYTIVPRVISRLLDSRPGSQLDGLLQGCHNSKVRLVCDELCQLLRWRIDVYKGVGTDSGPSICDNQLCNRQAQGGFRACSGCSAVTYCSRHCQVRDWGEVHRDECQTLRAIRSQYKAAHFQYYHATRSYHLAYVQYQFNRNLNPTQGTAADPNKVLLEFDLTTNAIEPAVLKEQAALAPKANATATSA</sequence>
<dbReference type="OrthoDB" id="265717at2759"/>
<evidence type="ECO:0000313" key="6">
    <source>
        <dbReference type="EMBL" id="KAF6756270.1"/>
    </source>
</evidence>
<evidence type="ECO:0000256" key="2">
    <source>
        <dbReference type="ARBA" id="ARBA00022771"/>
    </source>
</evidence>
<dbReference type="PROSITE" id="PS50865">
    <property type="entry name" value="ZF_MYND_2"/>
    <property type="match status" value="1"/>
</dbReference>
<keyword evidence="2 4" id="KW-0863">Zinc-finger</keyword>
<keyword evidence="1" id="KW-0479">Metal-binding</keyword>
<dbReference type="GO" id="GO:0008270">
    <property type="term" value="F:zinc ion binding"/>
    <property type="evidence" value="ECO:0007669"/>
    <property type="project" value="UniProtKB-KW"/>
</dbReference>
<evidence type="ECO:0000256" key="1">
    <source>
        <dbReference type="ARBA" id="ARBA00022723"/>
    </source>
</evidence>
<name>A0A8H6HZS0_9AGAR</name>
<dbReference type="Proteomes" id="UP000521943">
    <property type="component" value="Unassembled WGS sequence"/>
</dbReference>
<accession>A0A8H6HZS0</accession>
<dbReference type="Pfam" id="PF01753">
    <property type="entry name" value="zf-MYND"/>
    <property type="match status" value="1"/>
</dbReference>
<proteinExistence type="predicted"/>
<dbReference type="EMBL" id="JACGCI010000027">
    <property type="protein sequence ID" value="KAF6756270.1"/>
    <property type="molecule type" value="Genomic_DNA"/>
</dbReference>
<keyword evidence="7" id="KW-1185">Reference proteome</keyword>
<gene>
    <name evidence="6" type="ORF">DFP72DRAFT_1169222</name>
</gene>